<dbReference type="AlphaFoldDB" id="A0A164Q5H1"/>
<gene>
    <name evidence="2" type="ORF">SISNIDRAFT_469383</name>
</gene>
<evidence type="ECO:0000313" key="3">
    <source>
        <dbReference type="Proteomes" id="UP000076722"/>
    </source>
</evidence>
<feature type="compositionally biased region" description="Polar residues" evidence="1">
    <location>
        <begin position="8"/>
        <end position="22"/>
    </location>
</feature>
<feature type="compositionally biased region" description="Polar residues" evidence="1">
    <location>
        <begin position="155"/>
        <end position="176"/>
    </location>
</feature>
<feature type="compositionally biased region" description="Low complexity" evidence="1">
    <location>
        <begin position="214"/>
        <end position="231"/>
    </location>
</feature>
<evidence type="ECO:0000256" key="1">
    <source>
        <dbReference type="SAM" id="MobiDB-lite"/>
    </source>
</evidence>
<name>A0A164Q5H1_9AGAM</name>
<reference evidence="2 3" key="1">
    <citation type="journal article" date="2016" name="Mol. Biol. Evol.">
        <title>Comparative Genomics of Early-Diverging Mushroom-Forming Fungi Provides Insights into the Origins of Lignocellulose Decay Capabilities.</title>
        <authorList>
            <person name="Nagy L.G."/>
            <person name="Riley R."/>
            <person name="Tritt A."/>
            <person name="Adam C."/>
            <person name="Daum C."/>
            <person name="Floudas D."/>
            <person name="Sun H."/>
            <person name="Yadav J.S."/>
            <person name="Pangilinan J."/>
            <person name="Larsson K.H."/>
            <person name="Matsuura K."/>
            <person name="Barry K."/>
            <person name="Labutti K."/>
            <person name="Kuo R."/>
            <person name="Ohm R.A."/>
            <person name="Bhattacharya S.S."/>
            <person name="Shirouzu T."/>
            <person name="Yoshinaga Y."/>
            <person name="Martin F.M."/>
            <person name="Grigoriev I.V."/>
            <person name="Hibbett D.S."/>
        </authorList>
    </citation>
    <scope>NUCLEOTIDE SEQUENCE [LARGE SCALE GENOMIC DNA]</scope>
    <source>
        <strain evidence="2 3">HHB9708</strain>
    </source>
</reference>
<organism evidence="2 3">
    <name type="scientific">Sistotremastrum niveocremeum HHB9708</name>
    <dbReference type="NCBI Taxonomy" id="1314777"/>
    <lineage>
        <taxon>Eukaryota</taxon>
        <taxon>Fungi</taxon>
        <taxon>Dikarya</taxon>
        <taxon>Basidiomycota</taxon>
        <taxon>Agaricomycotina</taxon>
        <taxon>Agaricomycetes</taxon>
        <taxon>Sistotremastrales</taxon>
        <taxon>Sistotremastraceae</taxon>
        <taxon>Sertulicium</taxon>
        <taxon>Sertulicium niveocremeum</taxon>
    </lineage>
</organism>
<sequence length="313" mass="33033">MPTPQKPVDQTAQTQETTQFRNLSERHQAQRSLDNFPKGIWWEYSEIFSLVPPIKTSPEPKAQSLLDKLAAILSDLTPLSRMAMRTSGRLAWPVEAALQGLDAEEEGMWKKQREVTSAAFAPLKGYEMVDDISETSVSAAVTALSPIAGPGHLTTIVNEPPRQTVSAPGQQSSTSEADVPVSDPTPAVPSSENPSPSSLIQARDDPTAFETPNAPAASVAAEAGASHSQAALPTDKPAASNSSAPHHLSSAEPVSQSHSPPVPYDSAPSSSAGNIETIQQPLSLDVSDTNSVSSAATQESLKLVNHSSKVDDF</sequence>
<feature type="region of interest" description="Disordered" evidence="1">
    <location>
        <begin position="1"/>
        <end position="30"/>
    </location>
</feature>
<feature type="compositionally biased region" description="Polar residues" evidence="1">
    <location>
        <begin position="267"/>
        <end position="300"/>
    </location>
</feature>
<protein>
    <submittedName>
        <fullName evidence="2">Uncharacterized protein</fullName>
    </submittedName>
</protein>
<dbReference type="EMBL" id="KV419428">
    <property type="protein sequence ID" value="KZS89345.1"/>
    <property type="molecule type" value="Genomic_DNA"/>
</dbReference>
<dbReference type="Proteomes" id="UP000076722">
    <property type="component" value="Unassembled WGS sequence"/>
</dbReference>
<accession>A0A164Q5H1</accession>
<dbReference type="OrthoDB" id="333905at2759"/>
<feature type="region of interest" description="Disordered" evidence="1">
    <location>
        <begin position="148"/>
        <end position="313"/>
    </location>
</feature>
<proteinExistence type="predicted"/>
<evidence type="ECO:0000313" key="2">
    <source>
        <dbReference type="EMBL" id="KZS89345.1"/>
    </source>
</evidence>
<keyword evidence="3" id="KW-1185">Reference proteome</keyword>
<feature type="compositionally biased region" description="Polar residues" evidence="1">
    <location>
        <begin position="188"/>
        <end position="200"/>
    </location>
</feature>